<protein>
    <submittedName>
        <fullName evidence="1">Uncharacterized protein</fullName>
    </submittedName>
</protein>
<organism evidence="1 2">
    <name type="scientific">Sorghum bicolor</name>
    <name type="common">Sorghum</name>
    <name type="synonym">Sorghum vulgare</name>
    <dbReference type="NCBI Taxonomy" id="4558"/>
    <lineage>
        <taxon>Eukaryota</taxon>
        <taxon>Viridiplantae</taxon>
        <taxon>Streptophyta</taxon>
        <taxon>Embryophyta</taxon>
        <taxon>Tracheophyta</taxon>
        <taxon>Spermatophyta</taxon>
        <taxon>Magnoliopsida</taxon>
        <taxon>Liliopsida</taxon>
        <taxon>Poales</taxon>
        <taxon>Poaceae</taxon>
        <taxon>PACMAD clade</taxon>
        <taxon>Panicoideae</taxon>
        <taxon>Andropogonodae</taxon>
        <taxon>Andropogoneae</taxon>
        <taxon>Sorghinae</taxon>
        <taxon>Sorghum</taxon>
    </lineage>
</organism>
<dbReference type="EMBL" id="CM000766">
    <property type="protein sequence ID" value="KXG25183.1"/>
    <property type="molecule type" value="Genomic_DNA"/>
</dbReference>
<accession>A0A1B6PHM1</accession>
<dbReference type="InParanoid" id="A0A1B6PHM1"/>
<gene>
    <name evidence="1" type="ORF">SORBI_3007G133100</name>
</gene>
<name>A0A1B6PHM1_SORBI</name>
<dbReference type="Proteomes" id="UP000000768">
    <property type="component" value="Chromosome 7"/>
</dbReference>
<reference evidence="1 2" key="1">
    <citation type="journal article" date="2009" name="Nature">
        <title>The Sorghum bicolor genome and the diversification of grasses.</title>
        <authorList>
            <person name="Paterson A.H."/>
            <person name="Bowers J.E."/>
            <person name="Bruggmann R."/>
            <person name="Dubchak I."/>
            <person name="Grimwood J."/>
            <person name="Gundlach H."/>
            <person name="Haberer G."/>
            <person name="Hellsten U."/>
            <person name="Mitros T."/>
            <person name="Poliakov A."/>
            <person name="Schmutz J."/>
            <person name="Spannagl M."/>
            <person name="Tang H."/>
            <person name="Wang X."/>
            <person name="Wicker T."/>
            <person name="Bharti A.K."/>
            <person name="Chapman J."/>
            <person name="Feltus F.A."/>
            <person name="Gowik U."/>
            <person name="Grigoriev I.V."/>
            <person name="Lyons E."/>
            <person name="Maher C.A."/>
            <person name="Martis M."/>
            <person name="Narechania A."/>
            <person name="Otillar R.P."/>
            <person name="Penning B.W."/>
            <person name="Salamov A.A."/>
            <person name="Wang Y."/>
            <person name="Zhang L."/>
            <person name="Carpita N.C."/>
            <person name="Freeling M."/>
            <person name="Gingle A.R."/>
            <person name="Hash C.T."/>
            <person name="Keller B."/>
            <person name="Klein P."/>
            <person name="Kresovich S."/>
            <person name="McCann M.C."/>
            <person name="Ming R."/>
            <person name="Peterson D.G."/>
            <person name="Mehboob-ur-Rahman"/>
            <person name="Ware D."/>
            <person name="Westhoff P."/>
            <person name="Mayer K.F."/>
            <person name="Messing J."/>
            <person name="Rokhsar D.S."/>
        </authorList>
    </citation>
    <scope>NUCLEOTIDE SEQUENCE [LARGE SCALE GENOMIC DNA]</scope>
    <source>
        <strain evidence="2">cv. BTx623</strain>
    </source>
</reference>
<sequence>MQLKPRVHCPAIDREMEVMAARYTDRSELSPAAARETTTTTTMTQGAAGARFVRCEGVVFTLTEDNEVAQAARGGAAAARVLGSESFLDDAATCTRHHFVDVQGKGEAMLFLVSVREDHRCIVDVRRFS</sequence>
<proteinExistence type="predicted"/>
<reference evidence="2" key="2">
    <citation type="journal article" date="2018" name="Plant J.">
        <title>The Sorghum bicolor reference genome: improved assembly, gene annotations, a transcriptome atlas, and signatures of genome organization.</title>
        <authorList>
            <person name="McCormick R.F."/>
            <person name="Truong S.K."/>
            <person name="Sreedasyam A."/>
            <person name="Jenkins J."/>
            <person name="Shu S."/>
            <person name="Sims D."/>
            <person name="Kennedy M."/>
            <person name="Amirebrahimi M."/>
            <person name="Weers B.D."/>
            <person name="McKinley B."/>
            <person name="Mattison A."/>
            <person name="Morishige D.T."/>
            <person name="Grimwood J."/>
            <person name="Schmutz J."/>
            <person name="Mullet J.E."/>
        </authorList>
    </citation>
    <scope>NUCLEOTIDE SEQUENCE [LARGE SCALE GENOMIC DNA]</scope>
    <source>
        <strain evidence="2">cv. BTx623</strain>
    </source>
</reference>
<keyword evidence="2" id="KW-1185">Reference proteome</keyword>
<evidence type="ECO:0000313" key="1">
    <source>
        <dbReference type="EMBL" id="KXG25183.1"/>
    </source>
</evidence>
<dbReference type="Gramene" id="KXG25183">
    <property type="protein sequence ID" value="KXG25183"/>
    <property type="gene ID" value="SORBI_3007G133100"/>
</dbReference>
<evidence type="ECO:0000313" key="2">
    <source>
        <dbReference type="Proteomes" id="UP000000768"/>
    </source>
</evidence>
<dbReference type="AlphaFoldDB" id="A0A1B6PHM1"/>
<dbReference type="OMA" id="EDHRCIV"/>